<dbReference type="AlphaFoldDB" id="K6ZVB6"/>
<proteinExistence type="predicted"/>
<dbReference type="Proteomes" id="UP000006251">
    <property type="component" value="Unassembled WGS sequence"/>
</dbReference>
<reference evidence="6" key="1">
    <citation type="journal article" date="2014" name="Environ. Microbiol.">
        <title>Comparative genomics of the marine bacterial genus Glaciecola reveals the high degree of genomic diversity and genomic characteristic for cold adaptation.</title>
        <authorList>
            <person name="Qin Q.L."/>
            <person name="Xie B.B."/>
            <person name="Yu Y."/>
            <person name="Shu Y.L."/>
            <person name="Rong J.C."/>
            <person name="Zhang Y.J."/>
            <person name="Zhao D.L."/>
            <person name="Chen X.L."/>
            <person name="Zhang X.Y."/>
            <person name="Chen B."/>
            <person name="Zhou B.C."/>
            <person name="Zhang Y.Z."/>
        </authorList>
    </citation>
    <scope>NUCLEOTIDE SEQUENCE [LARGE SCALE GENOMIC DNA]</scope>
    <source>
        <strain evidence="6">ACAM 615</strain>
    </source>
</reference>
<dbReference type="InterPro" id="IPR009057">
    <property type="entry name" value="Homeodomain-like_sf"/>
</dbReference>
<evidence type="ECO:0000313" key="5">
    <source>
        <dbReference type="EMBL" id="GAC27275.1"/>
    </source>
</evidence>
<evidence type="ECO:0000256" key="2">
    <source>
        <dbReference type="ARBA" id="ARBA00023125"/>
    </source>
</evidence>
<evidence type="ECO:0000256" key="1">
    <source>
        <dbReference type="ARBA" id="ARBA00023015"/>
    </source>
</evidence>
<dbReference type="GO" id="GO:0003700">
    <property type="term" value="F:DNA-binding transcription factor activity"/>
    <property type="evidence" value="ECO:0007669"/>
    <property type="project" value="InterPro"/>
</dbReference>
<evidence type="ECO:0000313" key="6">
    <source>
        <dbReference type="Proteomes" id="UP000006251"/>
    </source>
</evidence>
<protein>
    <recommendedName>
        <fullName evidence="4">HTH araC/xylS-type domain-containing protein</fullName>
    </recommendedName>
</protein>
<dbReference type="InterPro" id="IPR018062">
    <property type="entry name" value="HTH_AraC-typ_CS"/>
</dbReference>
<dbReference type="RefSeq" id="WP_006008681.1">
    <property type="nucleotide sequence ID" value="NZ_AUAV01000016.1"/>
</dbReference>
<feature type="domain" description="HTH araC/xylS-type" evidence="4">
    <location>
        <begin position="219"/>
        <end position="318"/>
    </location>
</feature>
<dbReference type="InterPro" id="IPR020449">
    <property type="entry name" value="Tscrpt_reg_AraC-type_HTH"/>
</dbReference>
<dbReference type="InterPro" id="IPR032687">
    <property type="entry name" value="AraC-type_N"/>
</dbReference>
<dbReference type="Pfam" id="PF12625">
    <property type="entry name" value="Arabinose_bd"/>
    <property type="match status" value="1"/>
</dbReference>
<gene>
    <name evidence="5" type="ORF">GPAL_0395</name>
</gene>
<dbReference type="OrthoDB" id="5582699at2"/>
<accession>K6ZVB6</accession>
<keyword evidence="3" id="KW-0804">Transcription</keyword>
<dbReference type="GO" id="GO:0000976">
    <property type="term" value="F:transcription cis-regulatory region binding"/>
    <property type="evidence" value="ECO:0007669"/>
    <property type="project" value="TreeGrafter"/>
</dbReference>
<dbReference type="PROSITE" id="PS00041">
    <property type="entry name" value="HTH_ARAC_FAMILY_1"/>
    <property type="match status" value="1"/>
</dbReference>
<sequence>MTTPFITSAVLEDWQVWMPENVETFKNESQLPLSTFVYSLEEAAAKANKPELGWLVGTSCNYLSRGVLGKVAMQSRTLGMGLHWLCRFYPLIQDATLMKLEVNEDIARLSYKILDPQIWPREQDALYTLSIFANFLKSVSPDIFSHVRIGIEAPKTPKNSELHQYLHAPITYSSNANEIIFPAKFLSRALPKNRETSQTEIAELSKIYSSKNRSMAFMDRAKYLIYRGLIETDISQDFVAKELCLSTRTLRRKLSAEGKSYQNLLDDCRMNLASCELTLAKSVSLAQMALKLGYSEHSTFSRAFLRWFGVSPRTYRRIMTGEVPSI</sequence>
<keyword evidence="6" id="KW-1185">Reference proteome</keyword>
<dbReference type="EMBL" id="BAEQ01000009">
    <property type="protein sequence ID" value="GAC27275.1"/>
    <property type="molecule type" value="Genomic_DNA"/>
</dbReference>
<dbReference type="PANTHER" id="PTHR47894:SF1">
    <property type="entry name" value="HTH-TYPE TRANSCRIPTIONAL REGULATOR VQSM"/>
    <property type="match status" value="1"/>
</dbReference>
<dbReference type="PANTHER" id="PTHR47894">
    <property type="entry name" value="HTH-TYPE TRANSCRIPTIONAL REGULATOR GADX"/>
    <property type="match status" value="1"/>
</dbReference>
<evidence type="ECO:0000259" key="4">
    <source>
        <dbReference type="PROSITE" id="PS01124"/>
    </source>
</evidence>
<dbReference type="STRING" id="1121922.GCA_000428905_02967"/>
<dbReference type="PRINTS" id="PR00032">
    <property type="entry name" value="HTHARAC"/>
</dbReference>
<dbReference type="PROSITE" id="PS01124">
    <property type="entry name" value="HTH_ARAC_FAMILY_2"/>
    <property type="match status" value="1"/>
</dbReference>
<evidence type="ECO:0000256" key="3">
    <source>
        <dbReference type="ARBA" id="ARBA00023163"/>
    </source>
</evidence>
<dbReference type="InterPro" id="IPR018060">
    <property type="entry name" value="HTH_AraC"/>
</dbReference>
<dbReference type="Gene3D" id="1.10.10.60">
    <property type="entry name" value="Homeodomain-like"/>
    <property type="match status" value="1"/>
</dbReference>
<dbReference type="SUPFAM" id="SSF46689">
    <property type="entry name" value="Homeodomain-like"/>
    <property type="match status" value="1"/>
</dbReference>
<organism evidence="5 6">
    <name type="scientific">Brumicola pallidula DSM 14239 = ACAM 615</name>
    <dbReference type="NCBI Taxonomy" id="1121922"/>
    <lineage>
        <taxon>Bacteria</taxon>
        <taxon>Pseudomonadati</taxon>
        <taxon>Pseudomonadota</taxon>
        <taxon>Gammaproteobacteria</taxon>
        <taxon>Alteromonadales</taxon>
        <taxon>Alteromonadaceae</taxon>
        <taxon>Brumicola</taxon>
    </lineage>
</organism>
<keyword evidence="2" id="KW-0238">DNA-binding</keyword>
<dbReference type="SMART" id="SM00342">
    <property type="entry name" value="HTH_ARAC"/>
    <property type="match status" value="1"/>
</dbReference>
<keyword evidence="1" id="KW-0805">Transcription regulation</keyword>
<comment type="caution">
    <text evidence="5">The sequence shown here is derived from an EMBL/GenBank/DDBJ whole genome shotgun (WGS) entry which is preliminary data.</text>
</comment>
<dbReference type="Pfam" id="PF12833">
    <property type="entry name" value="HTH_18"/>
    <property type="match status" value="1"/>
</dbReference>
<name>K6ZVB6_9ALTE</name>
<dbReference type="GO" id="GO:0005829">
    <property type="term" value="C:cytosol"/>
    <property type="evidence" value="ECO:0007669"/>
    <property type="project" value="TreeGrafter"/>
</dbReference>